<dbReference type="Gene3D" id="2.160.10.10">
    <property type="entry name" value="Hexapeptide repeat proteins"/>
    <property type="match status" value="1"/>
</dbReference>
<evidence type="ECO:0000256" key="2">
    <source>
        <dbReference type="ARBA" id="ARBA00022679"/>
    </source>
</evidence>
<comment type="similarity">
    <text evidence="1">Belongs to the transferase hexapeptide repeat family.</text>
</comment>
<organism evidence="3 4">
    <name type="scientific">Rhabdobacter roseus</name>
    <dbReference type="NCBI Taxonomy" id="1655419"/>
    <lineage>
        <taxon>Bacteria</taxon>
        <taxon>Pseudomonadati</taxon>
        <taxon>Bacteroidota</taxon>
        <taxon>Cytophagia</taxon>
        <taxon>Cytophagales</taxon>
        <taxon>Cytophagaceae</taxon>
        <taxon>Rhabdobacter</taxon>
    </lineage>
</organism>
<dbReference type="AlphaFoldDB" id="A0A840TJB4"/>
<name>A0A840TJB4_9BACT</name>
<dbReference type="Proteomes" id="UP000557307">
    <property type="component" value="Unassembled WGS sequence"/>
</dbReference>
<keyword evidence="2 3" id="KW-0808">Transferase</keyword>
<dbReference type="PANTHER" id="PTHR23416">
    <property type="entry name" value="SIALIC ACID SYNTHASE-RELATED"/>
    <property type="match status" value="1"/>
</dbReference>
<evidence type="ECO:0000256" key="1">
    <source>
        <dbReference type="ARBA" id="ARBA00007274"/>
    </source>
</evidence>
<proteinExistence type="inferred from homology"/>
<reference evidence="3 4" key="1">
    <citation type="submission" date="2020-08" db="EMBL/GenBank/DDBJ databases">
        <title>Genomic Encyclopedia of Type Strains, Phase IV (KMG-IV): sequencing the most valuable type-strain genomes for metagenomic binning, comparative biology and taxonomic classification.</title>
        <authorList>
            <person name="Goeker M."/>
        </authorList>
    </citation>
    <scope>NUCLEOTIDE SEQUENCE [LARGE SCALE GENOMIC DNA]</scope>
    <source>
        <strain evidence="3 4">DSM 105074</strain>
    </source>
</reference>
<dbReference type="EC" id="2.3.1.-" evidence="3"/>
<comment type="caution">
    <text evidence="3">The sequence shown here is derived from an EMBL/GenBank/DDBJ whole genome shotgun (WGS) entry which is preliminary data.</text>
</comment>
<dbReference type="RefSeq" id="WP_184172933.1">
    <property type="nucleotide sequence ID" value="NZ_JACHGF010000002.1"/>
</dbReference>
<gene>
    <name evidence="3" type="ORF">HNQ92_001617</name>
</gene>
<keyword evidence="4" id="KW-1185">Reference proteome</keyword>
<evidence type="ECO:0000313" key="3">
    <source>
        <dbReference type="EMBL" id="MBB5283491.1"/>
    </source>
</evidence>
<keyword evidence="3" id="KW-0012">Acyltransferase</keyword>
<evidence type="ECO:0000313" key="4">
    <source>
        <dbReference type="Proteomes" id="UP000557307"/>
    </source>
</evidence>
<sequence>MEKTFGIQTDLSKYDNRWYQPGSAPKRFLWFIIGRLFVNTYLPIPVSWKVTILRLFGAKIGPNVMLKPRVNIKYPWFLRVEENTWIGENVWIDNLTFVTLGKNVCLSQGAMLLTGNHDYTRSTFDLVVKPIVLHDGVWIGAQATICPGITAYSHAVLTVKSVATSDLEEYSIYRGNPARLIKKRELTQ</sequence>
<dbReference type="PANTHER" id="PTHR23416:SF23">
    <property type="entry name" value="ACETYLTRANSFERASE C18B11.09C-RELATED"/>
    <property type="match status" value="1"/>
</dbReference>
<dbReference type="SUPFAM" id="SSF51161">
    <property type="entry name" value="Trimeric LpxA-like enzymes"/>
    <property type="match status" value="1"/>
</dbReference>
<protein>
    <submittedName>
        <fullName evidence="3">Putative colanic acid biosynthesis acetyltransferase WcaF</fullName>
        <ecNumber evidence="3">2.3.1.-</ecNumber>
    </submittedName>
</protein>
<dbReference type="InterPro" id="IPR011004">
    <property type="entry name" value="Trimer_LpxA-like_sf"/>
</dbReference>
<accession>A0A840TJB4</accession>
<dbReference type="CDD" id="cd05825">
    <property type="entry name" value="LbH_wcaF_like"/>
    <property type="match status" value="1"/>
</dbReference>
<dbReference type="EMBL" id="JACHGF010000002">
    <property type="protein sequence ID" value="MBB5283491.1"/>
    <property type="molecule type" value="Genomic_DNA"/>
</dbReference>
<dbReference type="GO" id="GO:0008374">
    <property type="term" value="F:O-acyltransferase activity"/>
    <property type="evidence" value="ECO:0007669"/>
    <property type="project" value="TreeGrafter"/>
</dbReference>
<dbReference type="GO" id="GO:0005829">
    <property type="term" value="C:cytosol"/>
    <property type="evidence" value="ECO:0007669"/>
    <property type="project" value="TreeGrafter"/>
</dbReference>
<dbReference type="InterPro" id="IPR051159">
    <property type="entry name" value="Hexapeptide_acetyltransf"/>
</dbReference>
<dbReference type="NCBIfam" id="NF007797">
    <property type="entry name" value="PRK10502.1"/>
    <property type="match status" value="1"/>
</dbReference>